<evidence type="ECO:0000256" key="6">
    <source>
        <dbReference type="ARBA" id="ARBA00024207"/>
    </source>
</evidence>
<dbReference type="GO" id="GO:0016787">
    <property type="term" value="F:hydrolase activity"/>
    <property type="evidence" value="ECO:0007669"/>
    <property type="project" value="UniProtKB-KW"/>
</dbReference>
<dbReference type="Gene3D" id="1.20.120.580">
    <property type="entry name" value="bsu32300-like"/>
    <property type="match status" value="1"/>
</dbReference>
<comment type="similarity">
    <text evidence="6">Belongs to the HepT RNase toxin family.</text>
</comment>
<organism evidence="7 8">
    <name type="scientific">Melaminivora suipulveris</name>
    <dbReference type="NCBI Taxonomy" id="2109913"/>
    <lineage>
        <taxon>Bacteria</taxon>
        <taxon>Pseudomonadati</taxon>
        <taxon>Pseudomonadota</taxon>
        <taxon>Betaproteobacteria</taxon>
        <taxon>Burkholderiales</taxon>
        <taxon>Comamonadaceae</taxon>
        <taxon>Melaminivora</taxon>
    </lineage>
</organism>
<dbReference type="PANTHER" id="PTHR34139">
    <property type="entry name" value="UPF0331 PROTEIN MJ0127"/>
    <property type="match status" value="1"/>
</dbReference>
<keyword evidence="3" id="KW-0540">Nuclease</keyword>
<protein>
    <recommendedName>
        <fullName evidence="9">DUF86 domain-containing protein</fullName>
    </recommendedName>
</protein>
<keyword evidence="8" id="KW-1185">Reference proteome</keyword>
<dbReference type="Proteomes" id="UP000237925">
    <property type="component" value="Chromosome"/>
</dbReference>
<evidence type="ECO:0000313" key="8">
    <source>
        <dbReference type="Proteomes" id="UP000237925"/>
    </source>
</evidence>
<dbReference type="InterPro" id="IPR051813">
    <property type="entry name" value="HepT_RNase_toxin"/>
</dbReference>
<keyword evidence="1" id="KW-0597">Phosphoprotein</keyword>
<evidence type="ECO:0000256" key="5">
    <source>
        <dbReference type="ARBA" id="ARBA00022801"/>
    </source>
</evidence>
<evidence type="ECO:0008006" key="9">
    <source>
        <dbReference type="Google" id="ProtNLM"/>
    </source>
</evidence>
<evidence type="ECO:0000256" key="1">
    <source>
        <dbReference type="ARBA" id="ARBA00022553"/>
    </source>
</evidence>
<dbReference type="InterPro" id="IPR037038">
    <property type="entry name" value="HepT-like_sf"/>
</dbReference>
<dbReference type="EMBL" id="CP027667">
    <property type="protein sequence ID" value="AVO49819.1"/>
    <property type="molecule type" value="Genomic_DNA"/>
</dbReference>
<dbReference type="GO" id="GO:0004540">
    <property type="term" value="F:RNA nuclease activity"/>
    <property type="evidence" value="ECO:0007669"/>
    <property type="project" value="InterPro"/>
</dbReference>
<dbReference type="RefSeq" id="WP_106684248.1">
    <property type="nucleotide sequence ID" value="NZ_CP027667.1"/>
</dbReference>
<keyword evidence="4" id="KW-0547">Nucleotide-binding</keyword>
<gene>
    <name evidence="7" type="ORF">C6568_11580</name>
</gene>
<dbReference type="GO" id="GO:0110001">
    <property type="term" value="C:toxin-antitoxin complex"/>
    <property type="evidence" value="ECO:0007669"/>
    <property type="project" value="InterPro"/>
</dbReference>
<dbReference type="GO" id="GO:0000166">
    <property type="term" value="F:nucleotide binding"/>
    <property type="evidence" value="ECO:0007669"/>
    <property type="project" value="UniProtKB-KW"/>
</dbReference>
<reference evidence="7 8" key="1">
    <citation type="submission" date="2018-03" db="EMBL/GenBank/DDBJ databases">
        <title>Genome sequencing of Melaminivora sp.</title>
        <authorList>
            <person name="Kim S.-J."/>
            <person name="Heo J."/>
            <person name="Ahn J.-H."/>
            <person name="Kwon S.-W."/>
        </authorList>
    </citation>
    <scope>NUCLEOTIDE SEQUENCE [LARGE SCALE GENOMIC DNA]</scope>
    <source>
        <strain evidence="7 8">SC2-9</strain>
    </source>
</reference>
<dbReference type="PANTHER" id="PTHR34139:SF1">
    <property type="entry name" value="RNASE MJ1380-RELATED"/>
    <property type="match status" value="1"/>
</dbReference>
<dbReference type="AlphaFoldDB" id="A0A2R3QDG4"/>
<accession>A0A2R3QDG4</accession>
<evidence type="ECO:0000256" key="3">
    <source>
        <dbReference type="ARBA" id="ARBA00022722"/>
    </source>
</evidence>
<dbReference type="OrthoDB" id="4829434at2"/>
<proteinExistence type="inferred from homology"/>
<evidence type="ECO:0000256" key="4">
    <source>
        <dbReference type="ARBA" id="ARBA00022741"/>
    </source>
</evidence>
<keyword evidence="5" id="KW-0378">Hydrolase</keyword>
<dbReference type="KEGG" id="mela:C6568_11580"/>
<name>A0A2R3QDG4_9BURK</name>
<sequence>MQLDRAKYLYDIQHAGDLLAEFVQGRSWQDYEANAMLRAAVERQFEIIGEAIAQLAKRDTELVERISEYRNVIAFRNVLIHGYAQVDDRLVWDVVQTRLPLLRQQIGELLRAG</sequence>
<evidence type="ECO:0000256" key="2">
    <source>
        <dbReference type="ARBA" id="ARBA00022649"/>
    </source>
</evidence>
<evidence type="ECO:0000313" key="7">
    <source>
        <dbReference type="EMBL" id="AVO49819.1"/>
    </source>
</evidence>
<dbReference type="InterPro" id="IPR008201">
    <property type="entry name" value="HepT-like"/>
</dbReference>
<dbReference type="Pfam" id="PF01934">
    <property type="entry name" value="HepT-like"/>
    <property type="match status" value="1"/>
</dbReference>
<keyword evidence="2" id="KW-1277">Toxin-antitoxin system</keyword>